<gene>
    <name evidence="6" type="ORF">PC110_g6510</name>
    <name evidence="1" type="ORF">PC113_g10240</name>
    <name evidence="2" type="ORF">PC115_g9920</name>
    <name evidence="3" type="ORF">PC117_g11190</name>
    <name evidence="4" type="ORF">PC118_g9029</name>
    <name evidence="5" type="ORF">PC129_g15711</name>
</gene>
<proteinExistence type="predicted"/>
<evidence type="ECO:0000313" key="4">
    <source>
        <dbReference type="EMBL" id="KAG2984136.1"/>
    </source>
</evidence>
<dbReference type="EMBL" id="MJFZ01000117">
    <property type="protein sequence ID" value="RAW37240.1"/>
    <property type="molecule type" value="Genomic_DNA"/>
</dbReference>
<dbReference type="Proteomes" id="UP000735874">
    <property type="component" value="Unassembled WGS sequence"/>
</dbReference>
<dbReference type="OrthoDB" id="152841at2759"/>
<evidence type="ECO:0000313" key="3">
    <source>
        <dbReference type="EMBL" id="KAG2938498.1"/>
    </source>
</evidence>
<dbReference type="Proteomes" id="UP000760860">
    <property type="component" value="Unassembled WGS sequence"/>
</dbReference>
<evidence type="ECO:0000313" key="2">
    <source>
        <dbReference type="EMBL" id="KAG2920086.1"/>
    </source>
</evidence>
<dbReference type="AlphaFoldDB" id="A0A329SKP3"/>
<organism evidence="6 7">
    <name type="scientific">Phytophthora cactorum</name>
    <dbReference type="NCBI Taxonomy" id="29920"/>
    <lineage>
        <taxon>Eukaryota</taxon>
        <taxon>Sar</taxon>
        <taxon>Stramenopiles</taxon>
        <taxon>Oomycota</taxon>
        <taxon>Peronosporomycetes</taxon>
        <taxon>Peronosporales</taxon>
        <taxon>Peronosporaceae</taxon>
        <taxon>Phytophthora</taxon>
    </lineage>
</organism>
<name>A0A329SKP3_9STRA</name>
<dbReference type="Proteomes" id="UP000774804">
    <property type="component" value="Unassembled WGS sequence"/>
</dbReference>
<keyword evidence="7" id="KW-1185">Reference proteome</keyword>
<dbReference type="InterPro" id="IPR026749">
    <property type="entry name" value="Tmem135"/>
</dbReference>
<dbReference type="EMBL" id="RCMV01000741">
    <property type="protein sequence ID" value="KAG3213350.1"/>
    <property type="molecule type" value="Genomic_DNA"/>
</dbReference>
<evidence type="ECO:0000313" key="1">
    <source>
        <dbReference type="EMBL" id="KAG2857951.1"/>
    </source>
</evidence>
<dbReference type="EMBL" id="RCMG01000270">
    <property type="protein sequence ID" value="KAG2857951.1"/>
    <property type="molecule type" value="Genomic_DNA"/>
</dbReference>
<evidence type="ECO:0008006" key="8">
    <source>
        <dbReference type="Google" id="ProtNLM"/>
    </source>
</evidence>
<dbReference type="Proteomes" id="UP000251314">
    <property type="component" value="Unassembled WGS sequence"/>
</dbReference>
<dbReference type="Proteomes" id="UP000697107">
    <property type="component" value="Unassembled WGS sequence"/>
</dbReference>
<dbReference type="EMBL" id="RCMI01000283">
    <property type="protein sequence ID" value="KAG2920086.1"/>
    <property type="molecule type" value="Genomic_DNA"/>
</dbReference>
<evidence type="ECO:0000313" key="5">
    <source>
        <dbReference type="EMBL" id="KAG3213350.1"/>
    </source>
</evidence>
<sequence>MVSPGHHAARGASAALVTATALANLMHNRKALVTLLRRRTLTQLTLVKPSRNAAAIAIFIGVFRYLQRSTTVRANTANTDTSTIESPRVPGAVLASAVASGLGTACLSPNARPALISFLSTHAASQLVRDLMEKHPELQVLKPLELLAFMTAVGWIYYSGFFHPESYQRSHMRLILKYVLLTQSMASELQEQYRLGLNPNPCVMRHKGMTCNQFARSDFLPRVTSEAFRLYFPVHFSAWLLAQRHAKVRARPVSTRLRRFAAKLLRSTAYFTTFVYVGWVLSCHMGKFGDRSLTHRKLQFFLGGALPSLAIFIESPSRRRPIGLILTSYVLVSMGNVAFRRIPWLQPGASPVRGVLEAGCAAAAVAATISASLESNHLIRRILLGDIEARALQHQLKEAEPKAELAENEEPSRGGY</sequence>
<evidence type="ECO:0000313" key="7">
    <source>
        <dbReference type="Proteomes" id="UP000251314"/>
    </source>
</evidence>
<protein>
    <recommendedName>
        <fullName evidence="8">Transmembrane protein 135 N-terminal domain-containing protein</fullName>
    </recommendedName>
</protein>
<reference evidence="1" key="2">
    <citation type="submission" date="2018-10" db="EMBL/GenBank/DDBJ databases">
        <title>Effector identification in a new, highly contiguous assembly of the strawberry crown rot pathogen Phytophthora cactorum.</title>
        <authorList>
            <person name="Armitage A.D."/>
            <person name="Nellist C.F."/>
            <person name="Bates H."/>
            <person name="Vickerstaff R.J."/>
            <person name="Harrison R.J."/>
        </authorList>
    </citation>
    <scope>NUCLEOTIDE SEQUENCE</scope>
    <source>
        <strain evidence="1">15-7</strain>
        <strain evidence="2">4032</strain>
        <strain evidence="3">4040</strain>
        <strain evidence="4">P415</strain>
        <strain evidence="5">P421</strain>
    </source>
</reference>
<dbReference type="VEuPathDB" id="FungiDB:PC110_g6510"/>
<evidence type="ECO:0000313" key="6">
    <source>
        <dbReference type="EMBL" id="RAW37240.1"/>
    </source>
</evidence>
<dbReference type="EMBL" id="RCMK01000285">
    <property type="protein sequence ID" value="KAG2938498.1"/>
    <property type="molecule type" value="Genomic_DNA"/>
</dbReference>
<dbReference type="EMBL" id="RCML01000240">
    <property type="protein sequence ID" value="KAG2984136.1"/>
    <property type="molecule type" value="Genomic_DNA"/>
</dbReference>
<dbReference type="PANTHER" id="PTHR12459">
    <property type="entry name" value="TRANSMEMBRANE PROTEIN 135-RELATED"/>
    <property type="match status" value="1"/>
</dbReference>
<dbReference type="Proteomes" id="UP000736787">
    <property type="component" value="Unassembled WGS sequence"/>
</dbReference>
<comment type="caution">
    <text evidence="6">The sequence shown here is derived from an EMBL/GenBank/DDBJ whole genome shotgun (WGS) entry which is preliminary data.</text>
</comment>
<accession>A0A329SKP3</accession>
<dbReference type="PANTHER" id="PTHR12459:SF15">
    <property type="entry name" value="TRANSMEMBRANE PROTEIN 135"/>
    <property type="match status" value="1"/>
</dbReference>
<reference evidence="6 7" key="1">
    <citation type="submission" date="2018-01" db="EMBL/GenBank/DDBJ databases">
        <title>Draft genome of the strawberry crown rot pathogen Phytophthora cactorum.</title>
        <authorList>
            <person name="Armitage A.D."/>
            <person name="Lysoe E."/>
            <person name="Nellist C.F."/>
            <person name="Harrison R.J."/>
            <person name="Brurberg M.B."/>
        </authorList>
    </citation>
    <scope>NUCLEOTIDE SEQUENCE [LARGE SCALE GENOMIC DNA]</scope>
    <source>
        <strain evidence="6 7">10300</strain>
    </source>
</reference>